<evidence type="ECO:0000259" key="7">
    <source>
        <dbReference type="PROSITE" id="PS50850"/>
    </source>
</evidence>
<accession>A0A6A6XAE4</accession>
<dbReference type="PROSITE" id="PS00216">
    <property type="entry name" value="SUGAR_TRANSPORT_1"/>
    <property type="match status" value="1"/>
</dbReference>
<dbReference type="InterPro" id="IPR020846">
    <property type="entry name" value="MFS_dom"/>
</dbReference>
<dbReference type="InterPro" id="IPR011701">
    <property type="entry name" value="MFS"/>
</dbReference>
<dbReference type="PANTHER" id="PTHR23502">
    <property type="entry name" value="MAJOR FACILITATOR SUPERFAMILY"/>
    <property type="match status" value="1"/>
</dbReference>
<dbReference type="SUPFAM" id="SSF103473">
    <property type="entry name" value="MFS general substrate transporter"/>
    <property type="match status" value="1"/>
</dbReference>
<dbReference type="GO" id="GO:0016020">
    <property type="term" value="C:membrane"/>
    <property type="evidence" value="ECO:0007669"/>
    <property type="project" value="UniProtKB-SubCell"/>
</dbReference>
<feature type="transmembrane region" description="Helical" evidence="6">
    <location>
        <begin position="431"/>
        <end position="452"/>
    </location>
</feature>
<feature type="region of interest" description="Disordered" evidence="5">
    <location>
        <begin position="1"/>
        <end position="79"/>
    </location>
</feature>
<feature type="transmembrane region" description="Helical" evidence="6">
    <location>
        <begin position="92"/>
        <end position="116"/>
    </location>
</feature>
<evidence type="ECO:0000256" key="3">
    <source>
        <dbReference type="ARBA" id="ARBA00022989"/>
    </source>
</evidence>
<dbReference type="InterPro" id="IPR036259">
    <property type="entry name" value="MFS_trans_sf"/>
</dbReference>
<dbReference type="CDD" id="cd17323">
    <property type="entry name" value="MFS_Tpo1_MDR_like"/>
    <property type="match status" value="1"/>
</dbReference>
<evidence type="ECO:0000256" key="4">
    <source>
        <dbReference type="ARBA" id="ARBA00023136"/>
    </source>
</evidence>
<feature type="transmembrane region" description="Helical" evidence="6">
    <location>
        <begin position="220"/>
        <end position="242"/>
    </location>
</feature>
<evidence type="ECO:0000313" key="9">
    <source>
        <dbReference type="Proteomes" id="UP000799757"/>
    </source>
</evidence>
<name>A0A6A6XAE4_9PLEO</name>
<keyword evidence="9" id="KW-1185">Reference proteome</keyword>
<dbReference type="GO" id="GO:0022857">
    <property type="term" value="F:transmembrane transporter activity"/>
    <property type="evidence" value="ECO:0007669"/>
    <property type="project" value="InterPro"/>
</dbReference>
<feature type="transmembrane region" description="Helical" evidence="6">
    <location>
        <begin position="325"/>
        <end position="344"/>
    </location>
</feature>
<dbReference type="FunFam" id="1.20.1250.20:FF:000011">
    <property type="entry name" value="MFS multidrug transporter, putative"/>
    <property type="match status" value="1"/>
</dbReference>
<dbReference type="AlphaFoldDB" id="A0A6A6XAE4"/>
<gene>
    <name evidence="8" type="ORF">K505DRAFT_362473</name>
</gene>
<evidence type="ECO:0000313" key="8">
    <source>
        <dbReference type="EMBL" id="KAF2792905.1"/>
    </source>
</evidence>
<feature type="transmembrane region" description="Helical" evidence="6">
    <location>
        <begin position="498"/>
        <end position="519"/>
    </location>
</feature>
<feature type="domain" description="Major facilitator superfamily (MFS) profile" evidence="7">
    <location>
        <begin position="94"/>
        <end position="526"/>
    </location>
</feature>
<evidence type="ECO:0000256" key="6">
    <source>
        <dbReference type="SAM" id="Phobius"/>
    </source>
</evidence>
<keyword evidence="4 6" id="KW-0472">Membrane</keyword>
<dbReference type="GO" id="GO:0140115">
    <property type="term" value="P:export across plasma membrane"/>
    <property type="evidence" value="ECO:0007669"/>
    <property type="project" value="UniProtKB-ARBA"/>
</dbReference>
<dbReference type="PANTHER" id="PTHR23502:SF60">
    <property type="entry name" value="MAJOR FACILITATOR SUPERFAMILY (MFS) PROFILE DOMAIN-CONTAINING PROTEIN-RELATED"/>
    <property type="match status" value="1"/>
</dbReference>
<evidence type="ECO:0000256" key="2">
    <source>
        <dbReference type="ARBA" id="ARBA00022692"/>
    </source>
</evidence>
<dbReference type="Proteomes" id="UP000799757">
    <property type="component" value="Unassembled WGS sequence"/>
</dbReference>
<dbReference type="Gene3D" id="1.20.1250.20">
    <property type="entry name" value="MFS general substrate transporter like domains"/>
    <property type="match status" value="1"/>
</dbReference>
<feature type="transmembrane region" description="Helical" evidence="6">
    <location>
        <begin position="160"/>
        <end position="179"/>
    </location>
</feature>
<feature type="transmembrane region" description="Helical" evidence="6">
    <location>
        <begin position="403"/>
        <end position="425"/>
    </location>
</feature>
<organism evidence="8 9">
    <name type="scientific">Melanomma pulvis-pyrius CBS 109.77</name>
    <dbReference type="NCBI Taxonomy" id="1314802"/>
    <lineage>
        <taxon>Eukaryota</taxon>
        <taxon>Fungi</taxon>
        <taxon>Dikarya</taxon>
        <taxon>Ascomycota</taxon>
        <taxon>Pezizomycotina</taxon>
        <taxon>Dothideomycetes</taxon>
        <taxon>Pleosporomycetidae</taxon>
        <taxon>Pleosporales</taxon>
        <taxon>Melanommataceae</taxon>
        <taxon>Melanomma</taxon>
    </lineage>
</organism>
<evidence type="ECO:0000256" key="5">
    <source>
        <dbReference type="SAM" id="MobiDB-lite"/>
    </source>
</evidence>
<sequence length="536" mass="58856">MVDFPRDNVTVSVPKSSSEKHYRTSTSAHVPELDPDGVKDNKPSEAPSGTESGVEKEDIERVDGRDSSDSWVTWSGPDDPENPRNWPFKRKWGVTFIASSFAFIAPLSSSMISPALPAISKEFNITSGVVELMIISIYVLGFVVGPIFLGPLSEVYGRRVVLQISNIFFLIFNTACGGCQTTTQLIVFRFMSGLGGSASLASGGGILADVWSSEERGKAMGIYTLMPLLGPAIGPIVAGFIVRYSDWRWCFYSVSIGDVLVQIASSFLLPETYPRVLLSKKAQALRAELGNNDLCTEWEVKEQTLGMRLRAAFKRPIKLIATQPIVQFVAVYMAFLYGLIYLVLSTLPRLWTGRYNEAVHIGGLNYISVGLGFLTGSQVGTRLQDRIYMALKRRNDGVGQPEFRVPLMMPGAMLVPVGIFVYAWSAEATAFWFWPNLGIYILCANMIICWQCMQAYLVETYTTYAASAMAAATILRSLAGFGFPLFATHLYDALGYGWGNSLLGFVACGIGWPAVFVLWKYGQLLRSKSPYAAGGD</sequence>
<proteinExistence type="predicted"/>
<reference evidence="8" key="1">
    <citation type="journal article" date="2020" name="Stud. Mycol.">
        <title>101 Dothideomycetes genomes: a test case for predicting lifestyles and emergence of pathogens.</title>
        <authorList>
            <person name="Haridas S."/>
            <person name="Albert R."/>
            <person name="Binder M."/>
            <person name="Bloem J."/>
            <person name="Labutti K."/>
            <person name="Salamov A."/>
            <person name="Andreopoulos B."/>
            <person name="Baker S."/>
            <person name="Barry K."/>
            <person name="Bills G."/>
            <person name="Bluhm B."/>
            <person name="Cannon C."/>
            <person name="Castanera R."/>
            <person name="Culley D."/>
            <person name="Daum C."/>
            <person name="Ezra D."/>
            <person name="Gonzalez J."/>
            <person name="Henrissat B."/>
            <person name="Kuo A."/>
            <person name="Liang C."/>
            <person name="Lipzen A."/>
            <person name="Lutzoni F."/>
            <person name="Magnuson J."/>
            <person name="Mondo S."/>
            <person name="Nolan M."/>
            <person name="Ohm R."/>
            <person name="Pangilinan J."/>
            <person name="Park H.-J."/>
            <person name="Ramirez L."/>
            <person name="Alfaro M."/>
            <person name="Sun H."/>
            <person name="Tritt A."/>
            <person name="Yoshinaga Y."/>
            <person name="Zwiers L.-H."/>
            <person name="Turgeon B."/>
            <person name="Goodwin S."/>
            <person name="Spatafora J."/>
            <person name="Crous P."/>
            <person name="Grigoriev I."/>
        </authorList>
    </citation>
    <scope>NUCLEOTIDE SEQUENCE</scope>
    <source>
        <strain evidence="8">CBS 109.77</strain>
    </source>
</reference>
<dbReference type="GO" id="GO:0042908">
    <property type="term" value="P:xenobiotic transport"/>
    <property type="evidence" value="ECO:0007669"/>
    <property type="project" value="UniProtKB-ARBA"/>
</dbReference>
<dbReference type="OrthoDB" id="6770063at2759"/>
<keyword evidence="2 6" id="KW-0812">Transmembrane</keyword>
<protein>
    <submittedName>
        <fullName evidence="8">Putative MFS multidrug transporter</fullName>
    </submittedName>
</protein>
<dbReference type="InterPro" id="IPR005829">
    <property type="entry name" value="Sugar_transporter_CS"/>
</dbReference>
<feature type="transmembrane region" description="Helical" evidence="6">
    <location>
        <begin position="128"/>
        <end position="148"/>
    </location>
</feature>
<feature type="transmembrane region" description="Helical" evidence="6">
    <location>
        <begin position="464"/>
        <end position="486"/>
    </location>
</feature>
<feature type="compositionally biased region" description="Basic and acidic residues" evidence="5">
    <location>
        <begin position="53"/>
        <end position="68"/>
    </location>
</feature>
<comment type="subcellular location">
    <subcellularLocation>
        <location evidence="1">Membrane</location>
        <topology evidence="1">Multi-pass membrane protein</topology>
    </subcellularLocation>
</comment>
<dbReference type="EMBL" id="MU001950">
    <property type="protein sequence ID" value="KAF2792905.1"/>
    <property type="molecule type" value="Genomic_DNA"/>
</dbReference>
<dbReference type="PROSITE" id="PS50850">
    <property type="entry name" value="MFS"/>
    <property type="match status" value="1"/>
</dbReference>
<keyword evidence="3 6" id="KW-1133">Transmembrane helix</keyword>
<dbReference type="Pfam" id="PF07690">
    <property type="entry name" value="MFS_1"/>
    <property type="match status" value="1"/>
</dbReference>
<evidence type="ECO:0000256" key="1">
    <source>
        <dbReference type="ARBA" id="ARBA00004141"/>
    </source>
</evidence>